<dbReference type="GO" id="GO:0030388">
    <property type="term" value="P:fructose 1,6-bisphosphate metabolic process"/>
    <property type="evidence" value="ECO:0007669"/>
    <property type="project" value="TreeGrafter"/>
</dbReference>
<evidence type="ECO:0000256" key="23">
    <source>
        <dbReference type="ARBA" id="ARBA00043165"/>
    </source>
</evidence>
<dbReference type="HAMAP" id="MF_01855">
    <property type="entry name" value="FBPase_class1"/>
    <property type="match status" value="1"/>
</dbReference>
<dbReference type="GO" id="GO:0006002">
    <property type="term" value="P:fructose 6-phosphate metabolic process"/>
    <property type="evidence" value="ECO:0007669"/>
    <property type="project" value="TreeGrafter"/>
</dbReference>
<dbReference type="PROSITE" id="PS00124">
    <property type="entry name" value="FBPASE"/>
    <property type="match status" value="1"/>
</dbReference>
<dbReference type="FunFam" id="3.30.540.10:FF:000005">
    <property type="entry name" value="Fructose-1,6-bisphosphatase isozyme 2"/>
    <property type="match status" value="1"/>
</dbReference>
<evidence type="ECO:0000256" key="16">
    <source>
        <dbReference type="ARBA" id="ARBA00023242"/>
    </source>
</evidence>
<dbReference type="GO" id="GO:0006000">
    <property type="term" value="P:fructose metabolic process"/>
    <property type="evidence" value="ECO:0007669"/>
    <property type="project" value="TreeGrafter"/>
</dbReference>
<dbReference type="GO" id="GO:0042132">
    <property type="term" value="F:fructose 1,6-bisphosphate 1-phosphatase activity"/>
    <property type="evidence" value="ECO:0007669"/>
    <property type="project" value="UniProtKB-EC"/>
</dbReference>
<evidence type="ECO:0000256" key="8">
    <source>
        <dbReference type="ARBA" id="ARBA00013093"/>
    </source>
</evidence>
<dbReference type="GO" id="GO:0030018">
    <property type="term" value="C:Z disc"/>
    <property type="evidence" value="ECO:0007669"/>
    <property type="project" value="UniProtKB-SubCell"/>
</dbReference>
<dbReference type="RefSeq" id="XP_013170036.1">
    <property type="nucleotide sequence ID" value="XM_013314582.1"/>
</dbReference>
<comment type="similarity">
    <text evidence="7 24">Belongs to the FBPase class 1 family.</text>
</comment>
<evidence type="ECO:0000256" key="7">
    <source>
        <dbReference type="ARBA" id="ARBA00010941"/>
    </source>
</evidence>
<comment type="catalytic activity">
    <reaction evidence="1">
        <text>beta-D-fructose 1,6-bisphosphate + H2O = beta-D-fructose 6-phosphate + phosphate</text>
        <dbReference type="Rhea" id="RHEA:11064"/>
        <dbReference type="ChEBI" id="CHEBI:15377"/>
        <dbReference type="ChEBI" id="CHEBI:32966"/>
        <dbReference type="ChEBI" id="CHEBI:43474"/>
        <dbReference type="ChEBI" id="CHEBI:57634"/>
        <dbReference type="EC" id="3.1.3.11"/>
    </reaction>
</comment>
<evidence type="ECO:0000256" key="3">
    <source>
        <dbReference type="ARBA" id="ARBA00004123"/>
    </source>
</evidence>
<keyword evidence="11" id="KW-0479">Metal-binding</keyword>
<sequence>MTQQGPAFDVNAMTLTRWVLAQQRTAPEATGDLTYLLNSIQTAVKAIQSAVRKAGIAKLHGISGDTNVQGEQVKKLDVLSNDLFINVLKSSFTTCLLVSEENSSVIQVESEKRGKYVVCFDPLDGSSNIDCLVSVGSIFCIYKKTSPGEPTESDALRPGRELVAAGYALYGSATMMVLSLGRGKGVNGFMYDPSIGEFILTDPNMRIPEKGNIYSINEGYAAEWEEGLKSYIESKKRPASGKAYGARYVGSMVADVHRTIKYGGIFIYPATKSAPNGKLRLLYECNPMSFIVTEAGGLATNGHIPILELQPTAIHQRAPCYLGSKHDVQELMNHLKA</sequence>
<dbReference type="SUPFAM" id="SSF56655">
    <property type="entry name" value="Carbohydrate phosphatase"/>
    <property type="match status" value="1"/>
</dbReference>
<name>A0A194QI43_PAPXU</name>
<evidence type="ECO:0000313" key="28">
    <source>
        <dbReference type="Proteomes" id="UP000053268"/>
    </source>
</evidence>
<dbReference type="UniPathway" id="UPA00138"/>
<dbReference type="PIRSF" id="PIRSF000904">
    <property type="entry name" value="FBPtase_SBPase"/>
    <property type="match status" value="1"/>
</dbReference>
<evidence type="ECO:0000256" key="19">
    <source>
        <dbReference type="ARBA" id="ARBA00037516"/>
    </source>
</evidence>
<feature type="domain" description="Fructose-1-6-bisphosphatase class I N-terminal" evidence="25">
    <location>
        <begin position="13"/>
        <end position="202"/>
    </location>
</feature>
<keyword evidence="13" id="KW-0106">Calcium</keyword>
<dbReference type="InterPro" id="IPR044015">
    <property type="entry name" value="FBPase_C_dom"/>
</dbReference>
<dbReference type="EMBL" id="KQ459193">
    <property type="protein sequence ID" value="KPJ03121.1"/>
    <property type="molecule type" value="Genomic_DNA"/>
</dbReference>
<keyword evidence="28" id="KW-1185">Reference proteome</keyword>
<dbReference type="GO" id="GO:0070161">
    <property type="term" value="C:anchoring junction"/>
    <property type="evidence" value="ECO:0007669"/>
    <property type="project" value="UniProtKB-SubCell"/>
</dbReference>
<keyword evidence="16" id="KW-0539">Nucleus</keyword>
<proteinExistence type="inferred from homology"/>
<evidence type="ECO:0000313" key="27">
    <source>
        <dbReference type="EMBL" id="KPJ03121.1"/>
    </source>
</evidence>
<evidence type="ECO:0000256" key="22">
    <source>
        <dbReference type="ARBA" id="ARBA00042757"/>
    </source>
</evidence>
<evidence type="ECO:0000313" key="29">
    <source>
        <dbReference type="RefSeq" id="XP_013170036.1"/>
    </source>
</evidence>
<evidence type="ECO:0000256" key="9">
    <source>
        <dbReference type="ARBA" id="ARBA00022490"/>
    </source>
</evidence>
<dbReference type="Proteomes" id="UP000053268">
    <property type="component" value="Unassembled WGS sequence"/>
</dbReference>
<evidence type="ECO:0000256" key="14">
    <source>
        <dbReference type="ARBA" id="ARBA00022842"/>
    </source>
</evidence>
<dbReference type="Pfam" id="PF18913">
    <property type="entry name" value="FBPase_C"/>
    <property type="match status" value="1"/>
</dbReference>
<evidence type="ECO:0000256" key="24">
    <source>
        <dbReference type="RuleBase" id="RU000508"/>
    </source>
</evidence>
<accession>A0A194QI43</accession>
<comment type="function">
    <text evidence="19">Catalyzes the hydrolysis of fructose 1,6-bisphosphate to fructose 6-phosphate in the presence of divalent cations and probably participates in glycogen synthesis from carbohydrate precursors, such as lactate.</text>
</comment>
<evidence type="ECO:0000256" key="13">
    <source>
        <dbReference type="ARBA" id="ARBA00022837"/>
    </source>
</evidence>
<dbReference type="AlphaFoldDB" id="A0A194QI43"/>
<dbReference type="CDD" id="cd00354">
    <property type="entry name" value="FBPase"/>
    <property type="match status" value="1"/>
</dbReference>
<dbReference type="KEGG" id="pxu:106119540"/>
<dbReference type="PANTHER" id="PTHR11556:SF1">
    <property type="entry name" value="FRUCTOSE-BISPHOSPHATASE"/>
    <property type="match status" value="1"/>
</dbReference>
<evidence type="ECO:0000256" key="5">
    <source>
        <dbReference type="ARBA" id="ARBA00004282"/>
    </source>
</evidence>
<evidence type="ECO:0000256" key="15">
    <source>
        <dbReference type="ARBA" id="ARBA00022949"/>
    </source>
</evidence>
<dbReference type="GO" id="GO:0046872">
    <property type="term" value="F:metal ion binding"/>
    <property type="evidence" value="ECO:0007669"/>
    <property type="project" value="UniProtKB-KW"/>
</dbReference>
<dbReference type="GeneID" id="106119540"/>
<keyword evidence="9" id="KW-0963">Cytoplasm</keyword>
<evidence type="ECO:0000256" key="10">
    <source>
        <dbReference type="ARBA" id="ARBA00022553"/>
    </source>
</evidence>
<reference evidence="27 28" key="1">
    <citation type="journal article" date="2015" name="Nat. Commun.">
        <title>Outbred genome sequencing and CRISPR/Cas9 gene editing in butterflies.</title>
        <authorList>
            <person name="Li X."/>
            <person name="Fan D."/>
            <person name="Zhang W."/>
            <person name="Liu G."/>
            <person name="Zhang L."/>
            <person name="Zhao L."/>
            <person name="Fang X."/>
            <person name="Chen L."/>
            <person name="Dong Y."/>
            <person name="Chen Y."/>
            <person name="Ding Y."/>
            <person name="Zhao R."/>
            <person name="Feng M."/>
            <person name="Zhu Y."/>
            <person name="Feng Y."/>
            <person name="Jiang X."/>
            <person name="Zhu D."/>
            <person name="Xiang H."/>
            <person name="Feng X."/>
            <person name="Li S."/>
            <person name="Wang J."/>
            <person name="Zhang G."/>
            <person name="Kronforst M.R."/>
            <person name="Wang W."/>
        </authorList>
    </citation>
    <scope>NUCLEOTIDE SEQUENCE [LARGE SCALE GENOMIC DNA]</scope>
    <source>
        <strain evidence="27">Ya'a_city_454_Px</strain>
        <tissue evidence="27">Whole body</tissue>
    </source>
</reference>
<evidence type="ECO:0000256" key="20">
    <source>
        <dbReference type="ARBA" id="ARBA00038670"/>
    </source>
</evidence>
<evidence type="ECO:0000256" key="17">
    <source>
        <dbReference type="ARBA" id="ARBA00023277"/>
    </source>
</evidence>
<comment type="cofactor">
    <cofactor evidence="2">
        <name>Mg(2+)</name>
        <dbReference type="ChEBI" id="CHEBI:18420"/>
    </cofactor>
</comment>
<evidence type="ECO:0000256" key="18">
    <source>
        <dbReference type="ARBA" id="ARBA00032973"/>
    </source>
</evidence>
<gene>
    <name evidence="29" type="primary">LOC106119540</name>
    <name evidence="27" type="ORF">RR46_06279</name>
</gene>
<dbReference type="InterPro" id="IPR020548">
    <property type="entry name" value="Fructose_bisphosphatase_AS"/>
</dbReference>
<dbReference type="PANTHER" id="PTHR11556">
    <property type="entry name" value="FRUCTOSE-1,6-BISPHOSPHATASE-RELATED"/>
    <property type="match status" value="1"/>
</dbReference>
<evidence type="ECO:0000256" key="12">
    <source>
        <dbReference type="ARBA" id="ARBA00022801"/>
    </source>
</evidence>
<evidence type="ECO:0000259" key="26">
    <source>
        <dbReference type="Pfam" id="PF18913"/>
    </source>
</evidence>
<keyword evidence="12 24" id="KW-0378">Hydrolase</keyword>
<dbReference type="FunFam" id="3.40.190.80:FF:000001">
    <property type="entry name" value="Fructose-1,6-bisphosphatase class 1"/>
    <property type="match status" value="1"/>
</dbReference>
<dbReference type="GO" id="GO:0005634">
    <property type="term" value="C:nucleus"/>
    <property type="evidence" value="ECO:0007669"/>
    <property type="project" value="UniProtKB-SubCell"/>
</dbReference>
<dbReference type="InterPro" id="IPR033391">
    <property type="entry name" value="FBPase_N"/>
</dbReference>
<comment type="pathway">
    <text evidence="6">Carbohydrate biosynthesis; gluconeogenesis.</text>
</comment>
<reference evidence="29" key="2">
    <citation type="submission" date="2025-04" db="UniProtKB">
        <authorList>
            <consortium name="RefSeq"/>
        </authorList>
    </citation>
    <scope>IDENTIFICATION</scope>
</reference>
<evidence type="ECO:0000256" key="11">
    <source>
        <dbReference type="ARBA" id="ARBA00022723"/>
    </source>
</evidence>
<dbReference type="InterPro" id="IPR028343">
    <property type="entry name" value="FBPtase"/>
</dbReference>
<dbReference type="PRINTS" id="PR00115">
    <property type="entry name" value="F16BPHPHTASE"/>
</dbReference>
<feature type="domain" description="Fructose-1-6-bisphosphatase class 1 C-terminal" evidence="26">
    <location>
        <begin position="207"/>
        <end position="334"/>
    </location>
</feature>
<dbReference type="NCBIfam" id="NF006778">
    <property type="entry name" value="PRK09293.1-1"/>
    <property type="match status" value="1"/>
</dbReference>
<dbReference type="GO" id="GO:0006094">
    <property type="term" value="P:gluconeogenesis"/>
    <property type="evidence" value="ECO:0007669"/>
    <property type="project" value="UniProtKB-UniPathway"/>
</dbReference>
<evidence type="ECO:0000256" key="4">
    <source>
        <dbReference type="ARBA" id="ARBA00004216"/>
    </source>
</evidence>
<comment type="subcellular location">
    <subcellularLocation>
        <location evidence="5">Cell junction</location>
    </subcellularLocation>
    <subcellularLocation>
        <location evidence="4">Cytoplasm</location>
        <location evidence="4">Myofibril</location>
        <location evidence="4">Sarcomere</location>
        <location evidence="4">Z line</location>
    </subcellularLocation>
    <subcellularLocation>
        <location evidence="3">Nucleus</location>
    </subcellularLocation>
</comment>
<dbReference type="PIRSF" id="PIRSF500210">
    <property type="entry name" value="FBPtase"/>
    <property type="match status" value="1"/>
</dbReference>
<dbReference type="STRING" id="66420.A0A194QI43"/>
<keyword evidence="17 24" id="KW-0119">Carbohydrate metabolism</keyword>
<keyword evidence="15" id="KW-0965">Cell junction</keyword>
<evidence type="ECO:0000256" key="1">
    <source>
        <dbReference type="ARBA" id="ARBA00001273"/>
    </source>
</evidence>
<evidence type="ECO:0000259" key="25">
    <source>
        <dbReference type="Pfam" id="PF00316"/>
    </source>
</evidence>
<dbReference type="Gene3D" id="3.40.190.80">
    <property type="match status" value="1"/>
</dbReference>
<comment type="subunit">
    <text evidence="20">Homotetramer. Interacts with ALDOA; the interaction blocks inhibition by physiological concentrations of AMP and reduces inhibition by Ca(2+). Interacts with alpha-actinin and F-actin.</text>
</comment>
<dbReference type="GO" id="GO:0005986">
    <property type="term" value="P:sucrose biosynthetic process"/>
    <property type="evidence" value="ECO:0007669"/>
    <property type="project" value="TreeGrafter"/>
</dbReference>
<dbReference type="Proteomes" id="UP000694872">
    <property type="component" value="Unplaced"/>
</dbReference>
<dbReference type="Gene3D" id="3.30.540.10">
    <property type="entry name" value="Fructose-1,6-Bisphosphatase, subunit A, domain 1"/>
    <property type="match status" value="1"/>
</dbReference>
<organism evidence="27 28">
    <name type="scientific">Papilio xuthus</name>
    <name type="common">Asian swallowtail butterfly</name>
    <dbReference type="NCBI Taxonomy" id="66420"/>
    <lineage>
        <taxon>Eukaryota</taxon>
        <taxon>Metazoa</taxon>
        <taxon>Ecdysozoa</taxon>
        <taxon>Arthropoda</taxon>
        <taxon>Hexapoda</taxon>
        <taxon>Insecta</taxon>
        <taxon>Pterygota</taxon>
        <taxon>Neoptera</taxon>
        <taxon>Endopterygota</taxon>
        <taxon>Lepidoptera</taxon>
        <taxon>Glossata</taxon>
        <taxon>Ditrysia</taxon>
        <taxon>Papilionoidea</taxon>
        <taxon>Papilionidae</taxon>
        <taxon>Papilioninae</taxon>
        <taxon>Papilio</taxon>
    </lineage>
</organism>
<keyword evidence="14" id="KW-0460">Magnesium</keyword>
<dbReference type="EC" id="3.1.3.11" evidence="8"/>
<evidence type="ECO:0000256" key="6">
    <source>
        <dbReference type="ARBA" id="ARBA00004742"/>
    </source>
</evidence>
<dbReference type="CTD" id="35265"/>
<protein>
    <recommendedName>
        <fullName evidence="21">Fructose-1,6-bisphosphatase isozyme 2</fullName>
        <ecNumber evidence="8">3.1.3.11</ecNumber>
    </recommendedName>
    <alternativeName>
        <fullName evidence="18">D-fructose-1,6-bisphosphate 1-phosphohydrolase</fullName>
    </alternativeName>
    <alternativeName>
        <fullName evidence="22">D-fructose-1,6-bisphosphate 1-phosphohydrolase 2</fullName>
    </alternativeName>
    <alternativeName>
        <fullName evidence="23">Muscle FBPase</fullName>
    </alternativeName>
</protein>
<dbReference type="GO" id="GO:0005829">
    <property type="term" value="C:cytosol"/>
    <property type="evidence" value="ECO:0007669"/>
    <property type="project" value="TreeGrafter"/>
</dbReference>
<dbReference type="OrthoDB" id="10256725at2759"/>
<dbReference type="InterPro" id="IPR000146">
    <property type="entry name" value="FBPase_class-1"/>
</dbReference>
<evidence type="ECO:0000256" key="2">
    <source>
        <dbReference type="ARBA" id="ARBA00001946"/>
    </source>
</evidence>
<dbReference type="Pfam" id="PF00316">
    <property type="entry name" value="FBPase"/>
    <property type="match status" value="1"/>
</dbReference>
<keyword evidence="10" id="KW-0597">Phosphoprotein</keyword>
<evidence type="ECO:0000256" key="21">
    <source>
        <dbReference type="ARBA" id="ARBA00040321"/>
    </source>
</evidence>